<dbReference type="EMBL" id="GL433895">
    <property type="protein sequence ID" value="EFN50657.1"/>
    <property type="molecule type" value="Genomic_DNA"/>
</dbReference>
<dbReference type="InterPro" id="IPR041658">
    <property type="entry name" value="AAA_lid_11"/>
</dbReference>
<dbReference type="PANTHER" id="PTHR22878">
    <property type="entry name" value="DYNEIN HEAVY CHAIN 6, AXONEMAL-LIKE-RELATED"/>
    <property type="match status" value="1"/>
</dbReference>
<evidence type="ECO:0000313" key="2">
    <source>
        <dbReference type="EMBL" id="EFN50657.1"/>
    </source>
</evidence>
<dbReference type="InParanoid" id="E1ZU39"/>
<dbReference type="OrthoDB" id="509888at2759"/>
<feature type="domain" description="Dynein heavy chain AAA lid" evidence="1">
    <location>
        <begin position="37"/>
        <end position="87"/>
    </location>
</feature>
<organism evidence="3">
    <name type="scientific">Chlorella variabilis</name>
    <name type="common">Green alga</name>
    <dbReference type="NCBI Taxonomy" id="554065"/>
    <lineage>
        <taxon>Eukaryota</taxon>
        <taxon>Viridiplantae</taxon>
        <taxon>Chlorophyta</taxon>
        <taxon>core chlorophytes</taxon>
        <taxon>Trebouxiophyceae</taxon>
        <taxon>Chlorellales</taxon>
        <taxon>Chlorellaceae</taxon>
        <taxon>Chlorella clade</taxon>
        <taxon>Chlorella</taxon>
    </lineage>
</organism>
<dbReference type="KEGG" id="cvr:CHLNCDRAFT_144019"/>
<protein>
    <recommendedName>
        <fullName evidence="1">Dynein heavy chain AAA lid domain-containing protein</fullName>
    </recommendedName>
</protein>
<keyword evidence="3" id="KW-1185">Reference proteome</keyword>
<dbReference type="InterPro" id="IPR042219">
    <property type="entry name" value="AAA_lid_11_sf"/>
</dbReference>
<dbReference type="RefSeq" id="XP_005842774.1">
    <property type="nucleotide sequence ID" value="XM_005842715.1"/>
</dbReference>
<dbReference type="GO" id="GO:0045505">
    <property type="term" value="F:dynein intermediate chain binding"/>
    <property type="evidence" value="ECO:0007669"/>
    <property type="project" value="InterPro"/>
</dbReference>
<reference evidence="2 3" key="1">
    <citation type="journal article" date="2010" name="Plant Cell">
        <title>The Chlorella variabilis NC64A genome reveals adaptation to photosymbiosis, coevolution with viruses, and cryptic sex.</title>
        <authorList>
            <person name="Blanc G."/>
            <person name="Duncan G."/>
            <person name="Agarkova I."/>
            <person name="Borodovsky M."/>
            <person name="Gurnon J."/>
            <person name="Kuo A."/>
            <person name="Lindquist E."/>
            <person name="Lucas S."/>
            <person name="Pangilinan J."/>
            <person name="Polle J."/>
            <person name="Salamov A."/>
            <person name="Terry A."/>
            <person name="Yamada T."/>
            <person name="Dunigan D.D."/>
            <person name="Grigoriev I.V."/>
            <person name="Claverie J.M."/>
            <person name="Van Etten J.L."/>
        </authorList>
    </citation>
    <scope>NUCLEOTIDE SEQUENCE [LARGE SCALE GENOMIC DNA]</scope>
    <source>
        <strain evidence="2 3">NC64A</strain>
    </source>
</reference>
<dbReference type="InterPro" id="IPR026983">
    <property type="entry name" value="DHC"/>
</dbReference>
<dbReference type="eggNOG" id="KOG3595">
    <property type="taxonomic scope" value="Eukaryota"/>
</dbReference>
<accession>E1ZU39</accession>
<dbReference type="STRING" id="554065.E1ZU39"/>
<proteinExistence type="predicted"/>
<dbReference type="Pfam" id="PF18198">
    <property type="entry name" value="AAA_lid_11"/>
    <property type="match status" value="1"/>
</dbReference>
<evidence type="ECO:0000259" key="1">
    <source>
        <dbReference type="Pfam" id="PF18198"/>
    </source>
</evidence>
<evidence type="ECO:0000313" key="3">
    <source>
        <dbReference type="Proteomes" id="UP000008141"/>
    </source>
</evidence>
<dbReference type="GeneID" id="17350089"/>
<sequence>MGLKVTNEAPVGVKAGLRASYQWVTQEMLDAVNRYEWRQLLFTTCFLHSVVQERRKFGPIGWNIPYEFSQGDLAAVTQFLQAGLEGTANHIADMDAKRAAQPDWATVR</sequence>
<dbReference type="GO" id="GO:0007018">
    <property type="term" value="P:microtubule-based movement"/>
    <property type="evidence" value="ECO:0007669"/>
    <property type="project" value="InterPro"/>
</dbReference>
<dbReference type="GO" id="GO:0051959">
    <property type="term" value="F:dynein light intermediate chain binding"/>
    <property type="evidence" value="ECO:0007669"/>
    <property type="project" value="InterPro"/>
</dbReference>
<dbReference type="AlphaFoldDB" id="E1ZU39"/>
<dbReference type="Proteomes" id="UP000008141">
    <property type="component" value="Unassembled WGS sequence"/>
</dbReference>
<name>E1ZU39_CHLVA</name>
<dbReference type="GO" id="GO:0030286">
    <property type="term" value="C:dynein complex"/>
    <property type="evidence" value="ECO:0007669"/>
    <property type="project" value="InterPro"/>
</dbReference>
<dbReference type="Gene3D" id="1.10.8.720">
    <property type="entry name" value="Region D6 of dynein motor"/>
    <property type="match status" value="1"/>
</dbReference>
<gene>
    <name evidence="2" type="ORF">CHLNCDRAFT_144019</name>
</gene>